<accession>A0A938BRE5</accession>
<evidence type="ECO:0008006" key="4">
    <source>
        <dbReference type="Google" id="ProtNLM"/>
    </source>
</evidence>
<dbReference type="InterPro" id="IPR045781">
    <property type="entry name" value="SxtJ"/>
</dbReference>
<feature type="transmembrane region" description="Helical" evidence="1">
    <location>
        <begin position="91"/>
        <end position="111"/>
    </location>
</feature>
<feature type="transmembrane region" description="Helical" evidence="1">
    <location>
        <begin position="23"/>
        <end position="42"/>
    </location>
</feature>
<dbReference type="Pfam" id="PF19588">
    <property type="entry name" value="SxtJ"/>
    <property type="match status" value="1"/>
</dbReference>
<sequence>MSAEGPDTASPATSAARDERRRLRAFGLTVGGALALLGALLAWKQRPAWPLCAGAALLLIAAGLGAPSLLRRVERLWMRLAMAMGWVMTRVILGLIFLVVFTPAGLALRLLRRDPLELRFDRKAASYWRPRRDQDRSPARMERMF</sequence>
<protein>
    <recommendedName>
        <fullName evidence="4">SxtJ</fullName>
    </recommendedName>
</protein>
<feature type="transmembrane region" description="Helical" evidence="1">
    <location>
        <begin position="48"/>
        <end position="70"/>
    </location>
</feature>
<comment type="caution">
    <text evidence="2">The sequence shown here is derived from an EMBL/GenBank/DDBJ whole genome shotgun (WGS) entry which is preliminary data.</text>
</comment>
<dbReference type="EMBL" id="VGIY01000304">
    <property type="protein sequence ID" value="MBM3318255.1"/>
    <property type="molecule type" value="Genomic_DNA"/>
</dbReference>
<dbReference type="AlphaFoldDB" id="A0A938BRE5"/>
<evidence type="ECO:0000313" key="3">
    <source>
        <dbReference type="Proteomes" id="UP000748308"/>
    </source>
</evidence>
<evidence type="ECO:0000313" key="2">
    <source>
        <dbReference type="EMBL" id="MBM3318255.1"/>
    </source>
</evidence>
<organism evidence="2 3">
    <name type="scientific">Eiseniibacteriota bacterium</name>
    <dbReference type="NCBI Taxonomy" id="2212470"/>
    <lineage>
        <taxon>Bacteria</taxon>
        <taxon>Candidatus Eiseniibacteriota</taxon>
    </lineage>
</organism>
<dbReference type="Proteomes" id="UP000748308">
    <property type="component" value="Unassembled WGS sequence"/>
</dbReference>
<keyword evidence="1" id="KW-1133">Transmembrane helix</keyword>
<evidence type="ECO:0000256" key="1">
    <source>
        <dbReference type="SAM" id="Phobius"/>
    </source>
</evidence>
<reference evidence="2" key="1">
    <citation type="submission" date="2019-03" db="EMBL/GenBank/DDBJ databases">
        <title>Lake Tanganyika Metagenome-Assembled Genomes (MAGs).</title>
        <authorList>
            <person name="Tran P."/>
        </authorList>
    </citation>
    <scope>NUCLEOTIDE SEQUENCE</scope>
    <source>
        <strain evidence="2">M_DeepCast_400m_m2_100</strain>
    </source>
</reference>
<keyword evidence="1" id="KW-0812">Transmembrane</keyword>
<keyword evidence="1" id="KW-0472">Membrane</keyword>
<proteinExistence type="predicted"/>
<gene>
    <name evidence="2" type="ORF">FJY75_10445</name>
</gene>
<name>A0A938BRE5_UNCEI</name>